<evidence type="ECO:0000313" key="10">
    <source>
        <dbReference type="Proteomes" id="UP000277108"/>
    </source>
</evidence>
<feature type="transmembrane region" description="Helical" evidence="8">
    <location>
        <begin position="311"/>
        <end position="329"/>
    </location>
</feature>
<proteinExistence type="inferred from homology"/>
<comment type="similarity">
    <text evidence="2">Belongs to the BCCT transporter (TC 2.A.15) family.</text>
</comment>
<dbReference type="NCBIfam" id="TIGR00842">
    <property type="entry name" value="bcct"/>
    <property type="match status" value="1"/>
</dbReference>
<dbReference type="Proteomes" id="UP000277108">
    <property type="component" value="Unassembled WGS sequence"/>
</dbReference>
<organism evidence="9 10">
    <name type="scientific">Abyssicoccus albus</name>
    <dbReference type="NCBI Taxonomy" id="1817405"/>
    <lineage>
        <taxon>Bacteria</taxon>
        <taxon>Bacillati</taxon>
        <taxon>Bacillota</taxon>
        <taxon>Bacilli</taxon>
        <taxon>Bacillales</taxon>
        <taxon>Abyssicoccaceae</taxon>
    </lineage>
</organism>
<evidence type="ECO:0000256" key="4">
    <source>
        <dbReference type="ARBA" id="ARBA00022475"/>
    </source>
</evidence>
<dbReference type="PANTHER" id="PTHR30047:SF7">
    <property type="entry name" value="HIGH-AFFINITY CHOLINE TRANSPORT PROTEIN"/>
    <property type="match status" value="1"/>
</dbReference>
<comment type="subcellular location">
    <subcellularLocation>
        <location evidence="1">Cell membrane</location>
        <topology evidence="1">Multi-pass membrane protein</topology>
    </subcellularLocation>
</comment>
<feature type="transmembrane region" description="Helical" evidence="8">
    <location>
        <begin position="222"/>
        <end position="241"/>
    </location>
</feature>
<comment type="caution">
    <text evidence="9">The sequence shown here is derived from an EMBL/GenBank/DDBJ whole genome shotgun (WGS) entry which is preliminary data.</text>
</comment>
<feature type="transmembrane region" description="Helical" evidence="8">
    <location>
        <begin position="395"/>
        <end position="418"/>
    </location>
</feature>
<evidence type="ECO:0000256" key="2">
    <source>
        <dbReference type="ARBA" id="ARBA00005658"/>
    </source>
</evidence>
<keyword evidence="10" id="KW-1185">Reference proteome</keyword>
<accession>A0A3N5C9Y4</accession>
<evidence type="ECO:0000256" key="7">
    <source>
        <dbReference type="ARBA" id="ARBA00023136"/>
    </source>
</evidence>
<feature type="transmembrane region" description="Helical" evidence="8">
    <location>
        <begin position="181"/>
        <end position="202"/>
    </location>
</feature>
<evidence type="ECO:0000256" key="6">
    <source>
        <dbReference type="ARBA" id="ARBA00022989"/>
    </source>
</evidence>
<dbReference type="InterPro" id="IPR000060">
    <property type="entry name" value="BCCT_transptr"/>
</dbReference>
<evidence type="ECO:0000256" key="3">
    <source>
        <dbReference type="ARBA" id="ARBA00022448"/>
    </source>
</evidence>
<protein>
    <submittedName>
        <fullName evidence="9">Choline/carnitine/betaine transport</fullName>
    </submittedName>
</protein>
<dbReference type="PANTHER" id="PTHR30047">
    <property type="entry name" value="HIGH-AFFINITY CHOLINE TRANSPORT PROTEIN-RELATED"/>
    <property type="match status" value="1"/>
</dbReference>
<keyword evidence="4" id="KW-1003">Cell membrane</keyword>
<feature type="transmembrane region" description="Helical" evidence="8">
    <location>
        <begin position="439"/>
        <end position="455"/>
    </location>
</feature>
<feature type="transmembrane region" description="Helical" evidence="8">
    <location>
        <begin position="43"/>
        <end position="62"/>
    </location>
</feature>
<feature type="transmembrane region" description="Helical" evidence="8">
    <location>
        <begin position="131"/>
        <end position="152"/>
    </location>
</feature>
<dbReference type="GO" id="GO:0005886">
    <property type="term" value="C:plasma membrane"/>
    <property type="evidence" value="ECO:0007669"/>
    <property type="project" value="UniProtKB-SubCell"/>
</dbReference>
<dbReference type="GO" id="GO:0022857">
    <property type="term" value="F:transmembrane transporter activity"/>
    <property type="evidence" value="ECO:0007669"/>
    <property type="project" value="InterPro"/>
</dbReference>
<evidence type="ECO:0000313" key="9">
    <source>
        <dbReference type="EMBL" id="RPF56462.1"/>
    </source>
</evidence>
<feature type="transmembrane region" description="Helical" evidence="8">
    <location>
        <begin position="83"/>
        <end position="102"/>
    </location>
</feature>
<name>A0A3N5C9Y4_9BACL</name>
<keyword evidence="7 8" id="KW-0472">Membrane</keyword>
<dbReference type="Pfam" id="PF02028">
    <property type="entry name" value="BCCT"/>
    <property type="match status" value="1"/>
</dbReference>
<feature type="transmembrane region" description="Helical" evidence="8">
    <location>
        <begin position="253"/>
        <end position="273"/>
    </location>
</feature>
<keyword evidence="3" id="KW-0813">Transport</keyword>
<dbReference type="EMBL" id="RKRK01000003">
    <property type="protein sequence ID" value="RPF56462.1"/>
    <property type="molecule type" value="Genomic_DNA"/>
</dbReference>
<evidence type="ECO:0000256" key="8">
    <source>
        <dbReference type="SAM" id="Phobius"/>
    </source>
</evidence>
<keyword evidence="5 8" id="KW-0812">Transmembrane</keyword>
<feature type="transmembrane region" description="Helical" evidence="8">
    <location>
        <begin position="341"/>
        <end position="366"/>
    </location>
</feature>
<reference evidence="9 10" key="1">
    <citation type="submission" date="2018-11" db="EMBL/GenBank/DDBJ databases">
        <title>Genomic Encyclopedia of Type Strains, Phase IV (KMG-IV): sequencing the most valuable type-strain genomes for metagenomic binning, comparative biology and taxonomic classification.</title>
        <authorList>
            <person name="Goeker M."/>
        </authorList>
    </citation>
    <scope>NUCLEOTIDE SEQUENCE [LARGE SCALE GENOMIC DNA]</scope>
    <source>
        <strain evidence="9 10">DSM 29158</strain>
    </source>
</reference>
<dbReference type="AlphaFoldDB" id="A0A3N5C9Y4"/>
<evidence type="ECO:0000256" key="1">
    <source>
        <dbReference type="ARBA" id="ARBA00004651"/>
    </source>
</evidence>
<evidence type="ECO:0000256" key="5">
    <source>
        <dbReference type="ARBA" id="ARBA00022692"/>
    </source>
</evidence>
<sequence>MNIVFIVAAIIIVIFAALAFLFPTQFGEIATNVYDTVATNFSWLFLLAVFIFVVFLISLAISPYGRIKFGRNDEEPEFSFRSWIGMLFSGGLGVGLVFYGVAEPMTHMADAPFAKEMALGEQARVAMGYTFFHWGMSQWAVFAIAGLAIGYYQFRRERNGLISTALEPLFGMYYPNWIRKVIDILAVIATVTGIATSIGLGIMQVNGGLNITYNIPNNNVTLMIITLLMTVIFIISATTGLKRGVKYLSNMNMAICVLLILFVLIFGPTRFILETFVVGLGDYITNFIPYSLRLNPFVENGESQWVQDWTVFYWAWVIAWSPFIGAFIARISRGRTIREYVLGVLIIPPLLSFVWMATLGGSAIYMDLFESTNLVDIVQDDNTKALFAFFNELPFGLVTSTLAIVLIFTFIVTSADSATYIVSSMTSNGDLNPSMRMKISWGIIIASITLALITTDDGLTSLQTGAIVAGLPFTFILLMLIISMLIALRKEPNEALKRVEKRKMKKKYPDGNPDRK</sequence>
<dbReference type="RefSeq" id="WP_249037341.1">
    <property type="nucleotide sequence ID" value="NZ_RKRK01000003.1"/>
</dbReference>
<feature type="transmembrane region" description="Helical" evidence="8">
    <location>
        <begin position="467"/>
        <end position="488"/>
    </location>
</feature>
<keyword evidence="6 8" id="KW-1133">Transmembrane helix</keyword>
<gene>
    <name evidence="9" type="ORF">EDD62_1098</name>
</gene>